<reference evidence="1 2" key="1">
    <citation type="submission" date="2024-09" db="EMBL/GenBank/DDBJ databases">
        <title>Floridaenema gen nov. (Aerosakkonemataceae, Aerosakkonematales ord. nov., Cyanobacteria) from benthic tropical and subtropical fresh waters, with the description of four new species.</title>
        <authorList>
            <person name="Moretto J.A."/>
            <person name="Berthold D.E."/>
            <person name="Lefler F.W."/>
            <person name="Huang I.-S."/>
            <person name="Laughinghouse H. IV."/>
        </authorList>
    </citation>
    <scope>NUCLEOTIDE SEQUENCE [LARGE SCALE GENOMIC DNA]</scope>
    <source>
        <strain evidence="1 2">BLCC-F46</strain>
    </source>
</reference>
<accession>A0ABV4X5I3</accession>
<evidence type="ECO:0000313" key="2">
    <source>
        <dbReference type="Proteomes" id="UP001576774"/>
    </source>
</evidence>
<protein>
    <recommendedName>
        <fullName evidence="3">DUF937 domain-containing protein</fullName>
    </recommendedName>
</protein>
<organism evidence="1 2">
    <name type="scientific">Floridaenema aerugineum BLCC-F46</name>
    <dbReference type="NCBI Taxonomy" id="3153654"/>
    <lineage>
        <taxon>Bacteria</taxon>
        <taxon>Bacillati</taxon>
        <taxon>Cyanobacteriota</taxon>
        <taxon>Cyanophyceae</taxon>
        <taxon>Oscillatoriophycideae</taxon>
        <taxon>Aerosakkonematales</taxon>
        <taxon>Aerosakkonemataceae</taxon>
        <taxon>Floridanema</taxon>
        <taxon>Floridanema aerugineum</taxon>
    </lineage>
</organism>
<sequence length="177" mass="18978">MGLFFEILSSINNPQQRGSVSHLEYFLNTVNQLSANRGVNPSQMQKIMSTLGSLLRPVLKQQQSLASGGLESLMNQVIGANGNVATLPSLIPPQEQQQMVEKIAQTSELSTTQIETALPILISGVISLLNMGASQPGIPGGENQILNAFLNADKDSDVDLGEVMKFASRLLNPYQAA</sequence>
<dbReference type="RefSeq" id="WP_413271095.1">
    <property type="nucleotide sequence ID" value="NZ_JBHFNQ010000108.1"/>
</dbReference>
<dbReference type="EMBL" id="JBHFNQ010000108">
    <property type="protein sequence ID" value="MFB2878009.1"/>
    <property type="molecule type" value="Genomic_DNA"/>
</dbReference>
<proteinExistence type="predicted"/>
<comment type="caution">
    <text evidence="1">The sequence shown here is derived from an EMBL/GenBank/DDBJ whole genome shotgun (WGS) entry which is preliminary data.</text>
</comment>
<evidence type="ECO:0000313" key="1">
    <source>
        <dbReference type="EMBL" id="MFB2878009.1"/>
    </source>
</evidence>
<keyword evidence="2" id="KW-1185">Reference proteome</keyword>
<gene>
    <name evidence="1" type="ORF">ACE1CC_14250</name>
</gene>
<name>A0ABV4X5I3_9CYAN</name>
<evidence type="ECO:0008006" key="3">
    <source>
        <dbReference type="Google" id="ProtNLM"/>
    </source>
</evidence>
<dbReference type="Proteomes" id="UP001576774">
    <property type="component" value="Unassembled WGS sequence"/>
</dbReference>